<sequence length="249" mass="27540">MRIDASMNRIFEQMSSGQRINRAGDDAAGLSISEQMRSQIRGTDMGTRNTQDMQNLANTAEGAMNSIHNDLQRIRELAVKASSGIMTDSDRKTIQQEVEQLRNNIGDTVRNTEFNQIRLLDGSFQDKNIASSPRGTGIAMTIENTGLEALGIADFDVTGNFDISILDNAIQRVSSARSDLGAMTNRMDSTIANNQVSSENQTAAESRIRDADMAAMINQLNQQQLIQQYQIQVKSMQMNQMGMVQNILL</sequence>
<evidence type="ECO:0000256" key="2">
    <source>
        <dbReference type="ARBA" id="ARBA00020110"/>
    </source>
</evidence>
<name>A0A1I3C6J6_9FIRM</name>
<dbReference type="AlphaFoldDB" id="A0A1I3C6J6"/>
<dbReference type="GO" id="GO:0005198">
    <property type="term" value="F:structural molecule activity"/>
    <property type="evidence" value="ECO:0007669"/>
    <property type="project" value="UniProtKB-UniRule"/>
</dbReference>
<dbReference type="GO" id="GO:0005576">
    <property type="term" value="C:extracellular region"/>
    <property type="evidence" value="ECO:0007669"/>
    <property type="project" value="UniProtKB-SubCell"/>
</dbReference>
<dbReference type="PANTHER" id="PTHR42792">
    <property type="entry name" value="FLAGELLIN"/>
    <property type="match status" value="1"/>
</dbReference>
<dbReference type="STRING" id="69895.SAMN05192551_102249"/>
<dbReference type="Pfam" id="PF00700">
    <property type="entry name" value="Flagellin_C"/>
    <property type="match status" value="1"/>
</dbReference>
<keyword evidence="8" id="KW-1185">Reference proteome</keyword>
<dbReference type="Gene3D" id="1.20.1330.10">
    <property type="entry name" value="f41 fragment of flagellin, N-terminal domain"/>
    <property type="match status" value="2"/>
</dbReference>
<evidence type="ECO:0000256" key="1">
    <source>
        <dbReference type="ARBA" id="ARBA00005709"/>
    </source>
</evidence>
<keyword evidence="4" id="KW-0964">Secreted</keyword>
<proteinExistence type="inferred from homology"/>
<dbReference type="RefSeq" id="WP_093370537.1">
    <property type="nucleotide sequence ID" value="NZ_FOQA01000002.1"/>
</dbReference>
<evidence type="ECO:0000259" key="5">
    <source>
        <dbReference type="Pfam" id="PF00669"/>
    </source>
</evidence>
<accession>A0A1I3C6J6</accession>
<dbReference type="Pfam" id="PF00669">
    <property type="entry name" value="Flagellin_N"/>
    <property type="match status" value="1"/>
</dbReference>
<dbReference type="SUPFAM" id="SSF64518">
    <property type="entry name" value="Phase 1 flagellin"/>
    <property type="match status" value="1"/>
</dbReference>
<comment type="function">
    <text evidence="4">Flagellin is the subunit protein which polymerizes to form the filaments of bacterial flagella.</text>
</comment>
<comment type="subcellular location">
    <subcellularLocation>
        <location evidence="4">Secreted</location>
    </subcellularLocation>
    <subcellularLocation>
        <location evidence="4">Bacterial flagellum</location>
    </subcellularLocation>
</comment>
<evidence type="ECO:0000256" key="4">
    <source>
        <dbReference type="RuleBase" id="RU362073"/>
    </source>
</evidence>
<dbReference type="OrthoDB" id="9796789at2"/>
<evidence type="ECO:0000313" key="7">
    <source>
        <dbReference type="EMBL" id="SFH70205.1"/>
    </source>
</evidence>
<dbReference type="EMBL" id="FOQA01000002">
    <property type="protein sequence ID" value="SFH70205.1"/>
    <property type="molecule type" value="Genomic_DNA"/>
</dbReference>
<keyword evidence="3 4" id="KW-0975">Bacterial flagellum</keyword>
<dbReference type="GO" id="GO:0009288">
    <property type="term" value="C:bacterial-type flagellum"/>
    <property type="evidence" value="ECO:0007669"/>
    <property type="project" value="UniProtKB-SubCell"/>
</dbReference>
<dbReference type="PANTHER" id="PTHR42792:SF2">
    <property type="entry name" value="FLAGELLIN"/>
    <property type="match status" value="1"/>
</dbReference>
<evidence type="ECO:0000256" key="3">
    <source>
        <dbReference type="ARBA" id="ARBA00023143"/>
    </source>
</evidence>
<dbReference type="Proteomes" id="UP000199287">
    <property type="component" value="Unassembled WGS sequence"/>
</dbReference>
<comment type="similarity">
    <text evidence="1 4">Belongs to the bacterial flagellin family.</text>
</comment>
<evidence type="ECO:0000259" key="6">
    <source>
        <dbReference type="Pfam" id="PF00700"/>
    </source>
</evidence>
<reference evidence="8" key="1">
    <citation type="submission" date="2016-10" db="EMBL/GenBank/DDBJ databases">
        <authorList>
            <person name="Varghese N."/>
            <person name="Submissions S."/>
        </authorList>
    </citation>
    <scope>NUCLEOTIDE SEQUENCE [LARGE SCALE GENOMIC DNA]</scope>
    <source>
        <strain evidence="8">Z-7934</strain>
    </source>
</reference>
<keyword evidence="7" id="KW-0282">Flagellum</keyword>
<protein>
    <recommendedName>
        <fullName evidence="2 4">Flagellin</fullName>
    </recommendedName>
</protein>
<evidence type="ECO:0000313" key="8">
    <source>
        <dbReference type="Proteomes" id="UP000199287"/>
    </source>
</evidence>
<keyword evidence="7" id="KW-0969">Cilium</keyword>
<dbReference type="PRINTS" id="PR00207">
    <property type="entry name" value="FLAGELLIN"/>
</dbReference>
<keyword evidence="7" id="KW-0966">Cell projection</keyword>
<organism evidence="7 8">
    <name type="scientific">Tindallia magadiensis</name>
    <dbReference type="NCBI Taxonomy" id="69895"/>
    <lineage>
        <taxon>Bacteria</taxon>
        <taxon>Bacillati</taxon>
        <taxon>Bacillota</taxon>
        <taxon>Clostridia</taxon>
        <taxon>Peptostreptococcales</taxon>
        <taxon>Tindalliaceae</taxon>
        <taxon>Tindallia</taxon>
    </lineage>
</organism>
<dbReference type="InterPro" id="IPR046358">
    <property type="entry name" value="Flagellin_C"/>
</dbReference>
<dbReference type="Gene3D" id="6.10.10.10">
    <property type="entry name" value="Flagellar export chaperone, C-terminal domain"/>
    <property type="match status" value="1"/>
</dbReference>
<feature type="domain" description="Flagellin C-terminal" evidence="6">
    <location>
        <begin position="163"/>
        <end position="241"/>
    </location>
</feature>
<feature type="domain" description="Flagellin N-terminal" evidence="5">
    <location>
        <begin position="4"/>
        <end position="124"/>
    </location>
</feature>
<dbReference type="InterPro" id="IPR001492">
    <property type="entry name" value="Flagellin"/>
</dbReference>
<dbReference type="InterPro" id="IPR042187">
    <property type="entry name" value="Flagellin_C_sub2"/>
</dbReference>
<dbReference type="InterPro" id="IPR001029">
    <property type="entry name" value="Flagellin_N"/>
</dbReference>
<gene>
    <name evidence="7" type="ORF">SAMN05192551_102249</name>
</gene>